<comment type="caution">
    <text evidence="2">The sequence shown here is derived from an EMBL/GenBank/DDBJ whole genome shotgun (WGS) entry which is preliminary data.</text>
</comment>
<name>A0A3N0EG25_9ACTN</name>
<protein>
    <submittedName>
        <fullName evidence="2">Uncharacterized protein</fullName>
    </submittedName>
</protein>
<evidence type="ECO:0000313" key="2">
    <source>
        <dbReference type="EMBL" id="RNL86802.1"/>
    </source>
</evidence>
<evidence type="ECO:0000256" key="1">
    <source>
        <dbReference type="SAM" id="SignalP"/>
    </source>
</evidence>
<evidence type="ECO:0000313" key="3">
    <source>
        <dbReference type="Proteomes" id="UP000269198"/>
    </source>
</evidence>
<organism evidence="2 3">
    <name type="scientific">Halostreptopolyspora alba</name>
    <dbReference type="NCBI Taxonomy" id="2487137"/>
    <lineage>
        <taxon>Bacteria</taxon>
        <taxon>Bacillati</taxon>
        <taxon>Actinomycetota</taxon>
        <taxon>Actinomycetes</taxon>
        <taxon>Streptosporangiales</taxon>
        <taxon>Nocardiopsidaceae</taxon>
        <taxon>Halostreptopolyspora</taxon>
    </lineage>
</organism>
<keyword evidence="3" id="KW-1185">Reference proteome</keyword>
<dbReference type="EMBL" id="RJMB01000002">
    <property type="protein sequence ID" value="RNL86802.1"/>
    <property type="molecule type" value="Genomic_DNA"/>
</dbReference>
<sequence length="192" mass="20938">MRKLHKTLIAAAALPLSAALTIIGAAPAEAGTTRYSVNPCVDGGPTKEDQKMANQLNGMLEADMSGNMDDYRVSCARAVIEAVQERGMGSHAANIAVTTVIVETHLQNINVEVDHDSLGLFQQRAHWGSPPDRANAEWATNAFLDEMENLYPDESWKDDPIGKVSQSVQRSAYPDRYQPMAGDAKTIVDELW</sequence>
<gene>
    <name evidence="2" type="ORF">EFW17_02650</name>
</gene>
<feature type="signal peptide" evidence="1">
    <location>
        <begin position="1"/>
        <end position="30"/>
    </location>
</feature>
<dbReference type="OrthoDB" id="7671932at2"/>
<keyword evidence="1" id="KW-0732">Signal</keyword>
<feature type="chain" id="PRO_5039321428" evidence="1">
    <location>
        <begin position="31"/>
        <end position="192"/>
    </location>
</feature>
<dbReference type="Proteomes" id="UP000269198">
    <property type="component" value="Unassembled WGS sequence"/>
</dbReference>
<reference evidence="2 3" key="1">
    <citation type="submission" date="2018-11" db="EMBL/GenBank/DDBJ databases">
        <title>The genome draft of YIM 96095.</title>
        <authorList>
            <person name="Tang S.-K."/>
            <person name="Chunyu W.-X."/>
            <person name="Feng Y.-Z."/>
        </authorList>
    </citation>
    <scope>NUCLEOTIDE SEQUENCE [LARGE SCALE GENOMIC DNA]</scope>
    <source>
        <strain evidence="2 3">YIM 96095</strain>
    </source>
</reference>
<proteinExistence type="predicted"/>
<dbReference type="RefSeq" id="WP_123199631.1">
    <property type="nucleotide sequence ID" value="NZ_RJMB01000002.1"/>
</dbReference>
<dbReference type="AlphaFoldDB" id="A0A3N0EG25"/>
<accession>A0A3N0EG25</accession>